<sequence length="90" mass="10238">MYFISVALWISATALDYRFSFNSLANTHDDKRKINDFNFIYVYRYIHSTQNVGPSTAGRISSPSGCMTITSSSLSMLYTRPSFGIMARFQ</sequence>
<dbReference type="AlphaFoldDB" id="A0A1I3RUK7"/>
<proteinExistence type="predicted"/>
<name>A0A1I3RUK7_9SPHI</name>
<protein>
    <submittedName>
        <fullName evidence="1">Uncharacterized protein</fullName>
    </submittedName>
</protein>
<gene>
    <name evidence="1" type="ORF">SAMN05444682_110142</name>
</gene>
<dbReference type="EMBL" id="FOQO01000010">
    <property type="protein sequence ID" value="SFJ50048.1"/>
    <property type="molecule type" value="Genomic_DNA"/>
</dbReference>
<evidence type="ECO:0000313" key="1">
    <source>
        <dbReference type="EMBL" id="SFJ50048.1"/>
    </source>
</evidence>
<organism evidence="1 2">
    <name type="scientific">Parapedobacter indicus</name>
    <dbReference type="NCBI Taxonomy" id="1477437"/>
    <lineage>
        <taxon>Bacteria</taxon>
        <taxon>Pseudomonadati</taxon>
        <taxon>Bacteroidota</taxon>
        <taxon>Sphingobacteriia</taxon>
        <taxon>Sphingobacteriales</taxon>
        <taxon>Sphingobacteriaceae</taxon>
        <taxon>Parapedobacter</taxon>
    </lineage>
</organism>
<accession>A0A1I3RUK7</accession>
<reference evidence="1 2" key="1">
    <citation type="submission" date="2016-10" db="EMBL/GenBank/DDBJ databases">
        <authorList>
            <person name="de Groot N.N."/>
        </authorList>
    </citation>
    <scope>NUCLEOTIDE SEQUENCE [LARGE SCALE GENOMIC DNA]</scope>
    <source>
        <strain evidence="1 2">RK1</strain>
    </source>
</reference>
<keyword evidence="2" id="KW-1185">Reference proteome</keyword>
<evidence type="ECO:0000313" key="2">
    <source>
        <dbReference type="Proteomes" id="UP000198670"/>
    </source>
</evidence>
<dbReference type="Proteomes" id="UP000198670">
    <property type="component" value="Unassembled WGS sequence"/>
</dbReference>